<feature type="region of interest" description="Disordered" evidence="1">
    <location>
        <begin position="59"/>
        <end position="81"/>
    </location>
</feature>
<dbReference type="EMBL" id="FMUB01000017">
    <property type="protein sequence ID" value="SCX33263.1"/>
    <property type="molecule type" value="Genomic_DNA"/>
</dbReference>
<dbReference type="AlphaFoldDB" id="A0A1G4X0F6"/>
<dbReference type="STRING" id="1502745.SAMN02799620_05880"/>
<dbReference type="Proteomes" id="UP000199707">
    <property type="component" value="Unassembled WGS sequence"/>
</dbReference>
<keyword evidence="2" id="KW-1133">Transmembrane helix</keyword>
<protein>
    <submittedName>
        <fullName evidence="3">Uncharacterized protein</fullName>
    </submittedName>
</protein>
<evidence type="ECO:0000256" key="2">
    <source>
        <dbReference type="SAM" id="Phobius"/>
    </source>
</evidence>
<accession>A0A1G4X0F6</accession>
<keyword evidence="2" id="KW-0812">Transmembrane</keyword>
<evidence type="ECO:0000313" key="4">
    <source>
        <dbReference type="Proteomes" id="UP000199707"/>
    </source>
</evidence>
<evidence type="ECO:0000313" key="3">
    <source>
        <dbReference type="EMBL" id="SCX33263.1"/>
    </source>
</evidence>
<feature type="transmembrane region" description="Helical" evidence="2">
    <location>
        <begin position="5"/>
        <end position="25"/>
    </location>
</feature>
<dbReference type="RefSeq" id="WP_139170271.1">
    <property type="nucleotide sequence ID" value="NZ_FMUB01000017.1"/>
</dbReference>
<keyword evidence="2" id="KW-0472">Membrane</keyword>
<sequence>MAKKLAWIGTTILALAGLIIGVLPIDIGPRWVWFAVGIALGTVAGLTFVSVWKPTDESIGESTSTKTVNQKPMMTAGDNSNQIVNEGGGTFNIGNGKEN</sequence>
<feature type="transmembrane region" description="Helical" evidence="2">
    <location>
        <begin position="31"/>
        <end position="52"/>
    </location>
</feature>
<name>A0A1G4X0F6_9MYCO</name>
<organism evidence="3 4">
    <name type="scientific">Mycolicibacterium fluoranthenivorans</name>
    <dbReference type="NCBI Taxonomy" id="258505"/>
    <lineage>
        <taxon>Bacteria</taxon>
        <taxon>Bacillati</taxon>
        <taxon>Actinomycetota</taxon>
        <taxon>Actinomycetes</taxon>
        <taxon>Mycobacteriales</taxon>
        <taxon>Mycobacteriaceae</taxon>
        <taxon>Mycolicibacterium</taxon>
    </lineage>
</organism>
<gene>
    <name evidence="3" type="ORF">SAMN02799620_05880</name>
</gene>
<proteinExistence type="predicted"/>
<feature type="compositionally biased region" description="Polar residues" evidence="1">
    <location>
        <begin position="60"/>
        <end position="81"/>
    </location>
</feature>
<evidence type="ECO:0000256" key="1">
    <source>
        <dbReference type="SAM" id="MobiDB-lite"/>
    </source>
</evidence>
<reference evidence="4" key="1">
    <citation type="submission" date="2016-10" db="EMBL/GenBank/DDBJ databases">
        <authorList>
            <person name="Varghese N."/>
            <person name="Submissions S."/>
        </authorList>
    </citation>
    <scope>NUCLEOTIDE SEQUENCE [LARGE SCALE GENOMIC DNA]</scope>
    <source>
        <strain evidence="4">UNC267MFSha1.1M11</strain>
    </source>
</reference>